<dbReference type="Proteomes" id="UP000287239">
    <property type="component" value="Unassembled WGS sequence"/>
</dbReference>
<name>A0A429ZSN6_9ENTE</name>
<keyword evidence="1" id="KW-0472">Membrane</keyword>
<dbReference type="GeneID" id="98567828"/>
<feature type="domain" description="WxL Interacting Protein peptidoglycan binding" evidence="2">
    <location>
        <begin position="39"/>
        <end position="156"/>
    </location>
</feature>
<organism evidence="4 5">
    <name type="scientific">Vagococcus salmoninarum</name>
    <dbReference type="NCBI Taxonomy" id="2739"/>
    <lineage>
        <taxon>Bacteria</taxon>
        <taxon>Bacillati</taxon>
        <taxon>Bacillota</taxon>
        <taxon>Bacilli</taxon>
        <taxon>Lactobacillales</taxon>
        <taxon>Enterococcaceae</taxon>
        <taxon>Vagococcus</taxon>
    </lineage>
</organism>
<dbReference type="AlphaFoldDB" id="A0A429ZSN6"/>
<accession>A0A429ZSN6</accession>
<evidence type="ECO:0000259" key="3">
    <source>
        <dbReference type="Pfam" id="PF11797"/>
    </source>
</evidence>
<dbReference type="RefSeq" id="WP_126778975.1">
    <property type="nucleotide sequence ID" value="NZ_CAUQJP010000020.1"/>
</dbReference>
<feature type="transmembrane region" description="Helical" evidence="1">
    <location>
        <begin position="315"/>
        <end position="335"/>
    </location>
</feature>
<keyword evidence="1" id="KW-1133">Transmembrane helix</keyword>
<dbReference type="Pfam" id="PF11797">
    <property type="entry name" value="WxLIP_HBD"/>
    <property type="match status" value="1"/>
</dbReference>
<comment type="caution">
    <text evidence="4">The sequence shown here is derived from an EMBL/GenBank/DDBJ whole genome shotgun (WGS) entry which is preliminary data.</text>
</comment>
<keyword evidence="5" id="KW-1185">Reference proteome</keyword>
<keyword evidence="1" id="KW-0812">Transmembrane</keyword>
<sequence>MKDIYRYGSKLFFLVLISCLFSIKGFADETSELMKQVGFSYKINHPSNQIGGPGALNLMMKSGQEQTVNVTIKNTSNQDITILLSLNGARTNGNGGLEYGPNRFKADASMAYDLPDLVEIPSELKIPKNNSQDLELKIKMPKVGYKGIVTGGIQMIEKESGDVATSETMIVNKVAYLFGITLQTEETKLKPALELQKVYPEQANFRNAIYLDVANTQAMKVKGLMLDVEITKAGQTEVLYESKKNSMEMAPNTLMSYPISFGGEKMVSGKYTAHVLASAHEKEWQWEQDFTITKEQADLFNQKDVNLVQERGLDWQLIVIIVVSVVFVITGIYVIRRLSKKKKKSRKRKKK</sequence>
<feature type="domain" description="WxL Interacting Protein host binding" evidence="3">
    <location>
        <begin position="166"/>
        <end position="302"/>
    </location>
</feature>
<dbReference type="InterPro" id="IPR021759">
    <property type="entry name" value="WxLIP_HBD"/>
</dbReference>
<proteinExistence type="predicted"/>
<gene>
    <name evidence="4" type="ORF">CBF35_05550</name>
</gene>
<evidence type="ECO:0000259" key="2">
    <source>
        <dbReference type="Pfam" id="PF06030"/>
    </source>
</evidence>
<dbReference type="OrthoDB" id="2148359at2"/>
<evidence type="ECO:0000313" key="5">
    <source>
        <dbReference type="Proteomes" id="UP000287239"/>
    </source>
</evidence>
<protein>
    <submittedName>
        <fullName evidence="4">Uncharacterized protein</fullName>
    </submittedName>
</protein>
<reference evidence="4 5" key="1">
    <citation type="submission" date="2017-05" db="EMBL/GenBank/DDBJ databases">
        <title>Vagococcus spp. assemblies.</title>
        <authorList>
            <person name="Gulvik C.A."/>
        </authorList>
    </citation>
    <scope>NUCLEOTIDE SEQUENCE [LARGE SCALE GENOMIC DNA]</scope>
    <source>
        <strain evidence="4 5">NCFB 2777</strain>
    </source>
</reference>
<evidence type="ECO:0000256" key="1">
    <source>
        <dbReference type="SAM" id="Phobius"/>
    </source>
</evidence>
<dbReference type="EMBL" id="NGJU01000006">
    <property type="protein sequence ID" value="RST96697.1"/>
    <property type="molecule type" value="Genomic_DNA"/>
</dbReference>
<dbReference type="Pfam" id="PF06030">
    <property type="entry name" value="WxLIP_PGBD"/>
    <property type="match status" value="1"/>
</dbReference>
<evidence type="ECO:0000313" key="4">
    <source>
        <dbReference type="EMBL" id="RST96697.1"/>
    </source>
</evidence>
<dbReference type="InterPro" id="IPR010317">
    <property type="entry name" value="WxLIP_PGBD"/>
</dbReference>